<evidence type="ECO:0000256" key="4">
    <source>
        <dbReference type="ARBA" id="ARBA00022692"/>
    </source>
</evidence>
<dbReference type="InterPro" id="IPR004117">
    <property type="entry name" value="7tm6_olfct_rcpt"/>
</dbReference>
<organism evidence="11 12">
    <name type="scientific">Cyphomyrmex costatus</name>
    <dbReference type="NCBI Taxonomy" id="456900"/>
    <lineage>
        <taxon>Eukaryota</taxon>
        <taxon>Metazoa</taxon>
        <taxon>Ecdysozoa</taxon>
        <taxon>Arthropoda</taxon>
        <taxon>Hexapoda</taxon>
        <taxon>Insecta</taxon>
        <taxon>Pterygota</taxon>
        <taxon>Neoptera</taxon>
        <taxon>Endopterygota</taxon>
        <taxon>Hymenoptera</taxon>
        <taxon>Apocrita</taxon>
        <taxon>Aculeata</taxon>
        <taxon>Formicoidea</taxon>
        <taxon>Formicidae</taxon>
        <taxon>Myrmicinae</taxon>
        <taxon>Cyphomyrmex</taxon>
    </lineage>
</organism>
<feature type="transmembrane region" description="Helical" evidence="10">
    <location>
        <begin position="310"/>
        <end position="332"/>
    </location>
</feature>
<protein>
    <submittedName>
        <fullName evidence="11">Putative odorant receptor 13a</fullName>
    </submittedName>
</protein>
<keyword evidence="7 10" id="KW-0472">Membrane</keyword>
<feature type="transmembrane region" description="Helical" evidence="10">
    <location>
        <begin position="698"/>
        <end position="716"/>
    </location>
</feature>
<keyword evidence="9" id="KW-0807">Transducer</keyword>
<keyword evidence="3" id="KW-0716">Sensory transduction</keyword>
<dbReference type="Proteomes" id="UP000078542">
    <property type="component" value="Unassembled WGS sequence"/>
</dbReference>
<name>A0A195CMK4_9HYME</name>
<evidence type="ECO:0000256" key="2">
    <source>
        <dbReference type="ARBA" id="ARBA00022475"/>
    </source>
</evidence>
<evidence type="ECO:0000256" key="1">
    <source>
        <dbReference type="ARBA" id="ARBA00004651"/>
    </source>
</evidence>
<dbReference type="AlphaFoldDB" id="A0A195CMK4"/>
<dbReference type="EMBL" id="KQ977565">
    <property type="protein sequence ID" value="KYN01925.1"/>
    <property type="molecule type" value="Genomic_DNA"/>
</dbReference>
<dbReference type="STRING" id="456900.A0A195CMK4"/>
<comment type="subcellular location">
    <subcellularLocation>
        <location evidence="1">Cell membrane</location>
        <topology evidence="1">Multi-pass membrane protein</topology>
    </subcellularLocation>
</comment>
<keyword evidence="5" id="KW-0552">Olfaction</keyword>
<feature type="transmembrane region" description="Helical" evidence="10">
    <location>
        <begin position="1076"/>
        <end position="1097"/>
    </location>
</feature>
<feature type="transmembrane region" description="Helical" evidence="10">
    <location>
        <begin position="594"/>
        <end position="620"/>
    </location>
</feature>
<feature type="transmembrane region" description="Helical" evidence="10">
    <location>
        <begin position="370"/>
        <end position="393"/>
    </location>
</feature>
<evidence type="ECO:0000256" key="7">
    <source>
        <dbReference type="ARBA" id="ARBA00023136"/>
    </source>
</evidence>
<feature type="transmembrane region" description="Helical" evidence="10">
    <location>
        <begin position="121"/>
        <end position="142"/>
    </location>
</feature>
<dbReference type="PANTHER" id="PTHR21137">
    <property type="entry name" value="ODORANT RECEPTOR"/>
    <property type="match status" value="1"/>
</dbReference>
<sequence>FQSEDLTQASKIIIWNKRFMSFLGLWPLKTNQPLFIFFTTYMIIYCIMGIGHLIKNFDQPELVVANLTDNILFAMILGKMFICRRSCETMIKFLKSIEIDFTTKMYDNVQEKMVYLYYNKIALFFVKMSTFLAGLAATLYYFRTFFENWSAMMSGNFSYKLPYPVHPFFEIKDTSTYICICVYLALAVAIIICGYAGPDAFVLSMALHICGQFAVLSCKVNHLLKDHENYHRNISNIVLRHYHLIRLAETLENNFNIICLQQTLGTVLLLCFTLYHMLANKDYIEDLFVYLERIFSVGGIWPSERSYVRFAIYIMYYIHYFIMAFIEFYNVFGNLELMLTSLVETIVHAMTFSIVWLIRCSNLLKINLDISEIPTCFTFIFFAITALVMLFGYCLIGDQLAQQHHKDLDRAAKMLSWNKPLMSTLGLWPFQSNDLIFSINFGYFSFLMILEYLDFFLYIGDLEHVIMNLTENMAFSQILVRMSTLRLYNDKIGEVISEAMKDFDETNYKTAEEIKTFVSYYAKAKIFFKLLVAFVAMTASSYYLTPILVILGNGGLPEIVTNENVTQIIYLLPYRFHLFYAVENLRTYTITYIWQLPFVFISAFGQTTADCIMVTLVFHICGQMSVLALRINNINTEVRDCGPEMRHVILMHVRLLRMGKIIGKAFSATLLAHLLGATSLVCILGYQILTNFSKGEAGVLIPLLIFQFLVLLILYANCTIGENLLTESAKVCEAFYNCRWYDMSKNNARMLILCMARSQKPLCLIAGKFTMFCLSTLTDDQRDLDLAVKVLSWNKWLMSTLGLWPLQSNDLIFSISFGYFSLLMILEYLDFFLCIGDLERVIMNLTENMGFSQIFVRMSMLWLYNDEIGEVITEAIKDFDEINYKTAEEIKAFVNYYAKSMIFFKLMMGFVAITASLYYFTPVLVILENGGLPEIVTNENVTQIIYLLPYRFHLFYAIENIRTYTITYIWQLPFVFISAFGQSTADCIMVTLVFHICGQMSVLALRINNIDTEVRDCGPEMRHVIFMHVRLLRMGKIIGKAFSATLLAHLLGATALVCILGYQILTNLNKDDDAGVLVPLLIKFLLYKFLVLLVLYAHCIVGENLLTESAKVCEAFYNCRWYDMSKNNAQMLILCMARSQRPLCLIAGKFTMFCLSTLTDVLKTSMGYLSVLRSFL</sequence>
<feature type="transmembrane region" description="Helical" evidence="10">
    <location>
        <begin position="661"/>
        <end position="686"/>
    </location>
</feature>
<evidence type="ECO:0000256" key="8">
    <source>
        <dbReference type="ARBA" id="ARBA00023170"/>
    </source>
</evidence>
<reference evidence="11 12" key="1">
    <citation type="submission" date="2016-03" db="EMBL/GenBank/DDBJ databases">
        <title>Cyphomyrmex costatus WGS genome.</title>
        <authorList>
            <person name="Nygaard S."/>
            <person name="Hu H."/>
            <person name="Boomsma J."/>
            <person name="Zhang G."/>
        </authorList>
    </citation>
    <scope>NUCLEOTIDE SEQUENCE [LARGE SCALE GENOMIC DNA]</scope>
    <source>
        <strain evidence="11">MS0001</strain>
        <tissue evidence="11">Whole body</tissue>
    </source>
</reference>
<feature type="transmembrane region" description="Helical" evidence="10">
    <location>
        <begin position="1037"/>
        <end position="1064"/>
    </location>
</feature>
<gene>
    <name evidence="11" type="ORF">ALC62_07227</name>
</gene>
<keyword evidence="4 10" id="KW-0812">Transmembrane</keyword>
<dbReference type="GO" id="GO:0005886">
    <property type="term" value="C:plasma membrane"/>
    <property type="evidence" value="ECO:0007669"/>
    <property type="project" value="UniProtKB-SubCell"/>
</dbReference>
<keyword evidence="6 10" id="KW-1133">Transmembrane helix</keyword>
<feature type="transmembrane region" description="Helical" evidence="10">
    <location>
        <begin position="526"/>
        <end position="545"/>
    </location>
</feature>
<feature type="non-terminal residue" evidence="11">
    <location>
        <position position="1"/>
    </location>
</feature>
<keyword evidence="12" id="KW-1185">Reference proteome</keyword>
<keyword evidence="8 11" id="KW-0675">Receptor</keyword>
<dbReference type="PANTHER" id="PTHR21137:SF35">
    <property type="entry name" value="ODORANT RECEPTOR 19A-RELATED"/>
    <property type="match status" value="1"/>
</dbReference>
<evidence type="ECO:0000256" key="10">
    <source>
        <dbReference type="SAM" id="Phobius"/>
    </source>
</evidence>
<evidence type="ECO:0000256" key="5">
    <source>
        <dbReference type="ARBA" id="ARBA00022725"/>
    </source>
</evidence>
<dbReference type="Pfam" id="PF02949">
    <property type="entry name" value="7tm_6"/>
    <property type="match status" value="3"/>
</dbReference>
<evidence type="ECO:0000313" key="12">
    <source>
        <dbReference type="Proteomes" id="UP000078542"/>
    </source>
</evidence>
<feature type="transmembrane region" description="Helical" evidence="10">
    <location>
        <begin position="974"/>
        <end position="997"/>
    </location>
</feature>
<feature type="transmembrane region" description="Helical" evidence="10">
    <location>
        <begin position="902"/>
        <end position="920"/>
    </location>
</feature>
<feature type="transmembrane region" description="Helical" evidence="10">
    <location>
        <begin position="175"/>
        <end position="197"/>
    </location>
</feature>
<keyword evidence="2" id="KW-1003">Cell membrane</keyword>
<evidence type="ECO:0000313" key="11">
    <source>
        <dbReference type="EMBL" id="KYN01925.1"/>
    </source>
</evidence>
<accession>A0A195CMK4</accession>
<dbReference type="GO" id="GO:0007165">
    <property type="term" value="P:signal transduction"/>
    <property type="evidence" value="ECO:0007669"/>
    <property type="project" value="UniProtKB-KW"/>
</dbReference>
<dbReference type="GO" id="GO:0004984">
    <property type="term" value="F:olfactory receptor activity"/>
    <property type="evidence" value="ECO:0007669"/>
    <property type="project" value="InterPro"/>
</dbReference>
<feature type="transmembrane region" description="Helical" evidence="10">
    <location>
        <begin position="338"/>
        <end position="358"/>
    </location>
</feature>
<evidence type="ECO:0000256" key="3">
    <source>
        <dbReference type="ARBA" id="ARBA00022606"/>
    </source>
</evidence>
<feature type="transmembrane region" description="Helical" evidence="10">
    <location>
        <begin position="34"/>
        <end position="54"/>
    </location>
</feature>
<evidence type="ECO:0000256" key="6">
    <source>
        <dbReference type="ARBA" id="ARBA00022989"/>
    </source>
</evidence>
<proteinExistence type="predicted"/>
<dbReference type="GO" id="GO:0005549">
    <property type="term" value="F:odorant binding"/>
    <property type="evidence" value="ECO:0007669"/>
    <property type="project" value="InterPro"/>
</dbReference>
<evidence type="ECO:0000256" key="9">
    <source>
        <dbReference type="ARBA" id="ARBA00023224"/>
    </source>
</evidence>